<evidence type="ECO:0000313" key="1">
    <source>
        <dbReference type="EMBL" id="KAI3369511.1"/>
    </source>
</evidence>
<proteinExistence type="predicted"/>
<protein>
    <submittedName>
        <fullName evidence="1">Uncharacterized protein</fullName>
    </submittedName>
</protein>
<sequence length="136" mass="15447">MGERRALAKLSTIMDNTSHPLHQTVGALSSSFSNRLRTPKVELISIAECVRTESTVVCSSLIPKQQHSSYLRGHFCSYHGLLIYCRSSFLHYNYISRCNLIFQVHFMSYQKDFSQFICPSNCFSSFIGSFIALCDS</sequence>
<keyword evidence="2" id="KW-1185">Reference proteome</keyword>
<gene>
    <name evidence="1" type="ORF">L3Q82_007493</name>
</gene>
<organism evidence="1 2">
    <name type="scientific">Scortum barcoo</name>
    <name type="common">barcoo grunter</name>
    <dbReference type="NCBI Taxonomy" id="214431"/>
    <lineage>
        <taxon>Eukaryota</taxon>
        <taxon>Metazoa</taxon>
        <taxon>Chordata</taxon>
        <taxon>Craniata</taxon>
        <taxon>Vertebrata</taxon>
        <taxon>Euteleostomi</taxon>
        <taxon>Actinopterygii</taxon>
        <taxon>Neopterygii</taxon>
        <taxon>Teleostei</taxon>
        <taxon>Neoteleostei</taxon>
        <taxon>Acanthomorphata</taxon>
        <taxon>Eupercaria</taxon>
        <taxon>Centrarchiformes</taxon>
        <taxon>Terapontoidei</taxon>
        <taxon>Terapontidae</taxon>
        <taxon>Scortum</taxon>
    </lineage>
</organism>
<reference evidence="1" key="1">
    <citation type="submission" date="2022-04" db="EMBL/GenBank/DDBJ databases">
        <title>Jade perch genome.</title>
        <authorList>
            <person name="Chao B."/>
        </authorList>
    </citation>
    <scope>NUCLEOTIDE SEQUENCE</scope>
    <source>
        <strain evidence="1">CB-2022</strain>
    </source>
</reference>
<evidence type="ECO:0000313" key="2">
    <source>
        <dbReference type="Proteomes" id="UP000831701"/>
    </source>
</evidence>
<dbReference type="EMBL" id="CM041537">
    <property type="protein sequence ID" value="KAI3369511.1"/>
    <property type="molecule type" value="Genomic_DNA"/>
</dbReference>
<comment type="caution">
    <text evidence="1">The sequence shown here is derived from an EMBL/GenBank/DDBJ whole genome shotgun (WGS) entry which is preliminary data.</text>
</comment>
<accession>A0ACB8WP55</accession>
<dbReference type="Proteomes" id="UP000831701">
    <property type="component" value="Chromosome 7"/>
</dbReference>
<name>A0ACB8WP55_9TELE</name>